<reference evidence="10 11" key="1">
    <citation type="journal article" date="2012" name="PLoS ONE">
        <title>The purine-utilizing bacterium Clostridium acidurici 9a: a genome-guided metabolic reconsideration.</title>
        <authorList>
            <person name="Hartwich K."/>
            <person name="Poehlein A."/>
            <person name="Daniel R."/>
        </authorList>
    </citation>
    <scope>NUCLEOTIDE SEQUENCE [LARGE SCALE GENOMIC DNA]</scope>
    <source>
        <strain evidence="11">ATCC 7906 / DSM 604 / BCRC 14475 / CIP 104303 / KCTC 5404 / NCIMB 10678 / 9a</strain>
    </source>
</reference>
<organism evidence="10 11">
    <name type="scientific">Gottschalkia acidurici (strain ATCC 7906 / DSM 604 / BCRC 14475 / CIP 104303 / KCTC 5404 / NCIMB 10678 / 9a)</name>
    <name type="common">Clostridium acidurici</name>
    <dbReference type="NCBI Taxonomy" id="1128398"/>
    <lineage>
        <taxon>Bacteria</taxon>
        <taxon>Bacillati</taxon>
        <taxon>Bacillota</taxon>
        <taxon>Tissierellia</taxon>
        <taxon>Tissierellales</taxon>
        <taxon>Gottschalkiaceae</taxon>
        <taxon>Gottschalkia</taxon>
    </lineage>
</organism>
<dbReference type="GO" id="GO:0003841">
    <property type="term" value="F:1-acylglycerol-3-phosphate O-acyltransferase activity"/>
    <property type="evidence" value="ECO:0007669"/>
    <property type="project" value="UniProtKB-UniRule"/>
</dbReference>
<evidence type="ECO:0000256" key="5">
    <source>
        <dbReference type="ARBA" id="ARBA00023098"/>
    </source>
</evidence>
<gene>
    <name evidence="10" type="primary">plsC2</name>
    <name evidence="10" type="ordered locus">Curi_c26560</name>
</gene>
<dbReference type="RefSeq" id="WP_014968785.1">
    <property type="nucleotide sequence ID" value="NC_018664.1"/>
</dbReference>
<comment type="pathway">
    <text evidence="1">Lipid metabolism.</text>
</comment>
<keyword evidence="8" id="KW-0472">Membrane</keyword>
<dbReference type="InterPro" id="IPR004552">
    <property type="entry name" value="AGP_acyltrans"/>
</dbReference>
<evidence type="ECO:0000256" key="7">
    <source>
        <dbReference type="RuleBase" id="RU361267"/>
    </source>
</evidence>
<evidence type="ECO:0000259" key="9">
    <source>
        <dbReference type="SMART" id="SM00563"/>
    </source>
</evidence>
<comment type="similarity">
    <text evidence="2 7">Belongs to the 1-acyl-sn-glycerol-3-phosphate acyltransferase family.</text>
</comment>
<dbReference type="STRING" id="1128398.Curi_c26560"/>
<keyword evidence="7" id="KW-1208">Phospholipid metabolism</keyword>
<dbReference type="OrthoDB" id="9803035at2"/>
<evidence type="ECO:0000256" key="8">
    <source>
        <dbReference type="SAM" id="Phobius"/>
    </source>
</evidence>
<proteinExistence type="inferred from homology"/>
<evidence type="ECO:0000256" key="1">
    <source>
        <dbReference type="ARBA" id="ARBA00005189"/>
    </source>
</evidence>
<keyword evidence="6 7" id="KW-0012">Acyltransferase</keyword>
<keyword evidence="5 7" id="KW-0443">Lipid metabolism</keyword>
<keyword evidence="8" id="KW-1133">Transmembrane helix</keyword>
<dbReference type="SMART" id="SM00563">
    <property type="entry name" value="PlsC"/>
    <property type="match status" value="1"/>
</dbReference>
<name>K0B511_GOTA9</name>
<feature type="domain" description="Phospholipid/glycerol acyltransferase" evidence="9">
    <location>
        <begin position="74"/>
        <end position="188"/>
    </location>
</feature>
<comment type="domain">
    <text evidence="7">The HXXXXD motif is essential for acyltransferase activity and may constitute the binding site for the phosphate moiety of the glycerol-3-phosphate.</text>
</comment>
<dbReference type="Pfam" id="PF01553">
    <property type="entry name" value="Acyltransferase"/>
    <property type="match status" value="1"/>
</dbReference>
<dbReference type="HOGENOM" id="CLU_027938_6_1_9"/>
<dbReference type="NCBIfam" id="TIGR00530">
    <property type="entry name" value="AGP_acyltrn"/>
    <property type="match status" value="1"/>
</dbReference>
<dbReference type="InterPro" id="IPR002123">
    <property type="entry name" value="Plipid/glycerol_acylTrfase"/>
</dbReference>
<dbReference type="EMBL" id="CP003326">
    <property type="protein sequence ID" value="AFS79651.1"/>
    <property type="molecule type" value="Genomic_DNA"/>
</dbReference>
<feature type="transmembrane region" description="Helical" evidence="8">
    <location>
        <begin position="6"/>
        <end position="23"/>
    </location>
</feature>
<dbReference type="SUPFAM" id="SSF69593">
    <property type="entry name" value="Glycerol-3-phosphate (1)-acyltransferase"/>
    <property type="match status" value="1"/>
</dbReference>
<dbReference type="PATRIC" id="fig|1128398.3.peg.2735"/>
<dbReference type="GO" id="GO:0006654">
    <property type="term" value="P:phosphatidic acid biosynthetic process"/>
    <property type="evidence" value="ECO:0007669"/>
    <property type="project" value="TreeGrafter"/>
</dbReference>
<evidence type="ECO:0000256" key="2">
    <source>
        <dbReference type="ARBA" id="ARBA00008655"/>
    </source>
</evidence>
<evidence type="ECO:0000313" key="11">
    <source>
        <dbReference type="Proteomes" id="UP000006094"/>
    </source>
</evidence>
<keyword evidence="7" id="KW-0594">Phospholipid biosynthesis</keyword>
<keyword evidence="3 7" id="KW-0444">Lipid biosynthesis</keyword>
<keyword evidence="11" id="KW-1185">Reference proteome</keyword>
<dbReference type="eggNOG" id="COG0204">
    <property type="taxonomic scope" value="Bacteria"/>
</dbReference>
<dbReference type="CDD" id="cd07989">
    <property type="entry name" value="LPLAT_AGPAT-like"/>
    <property type="match status" value="1"/>
</dbReference>
<protein>
    <recommendedName>
        <fullName evidence="7">1-acyl-sn-glycerol-3-phosphate acyltransferase</fullName>
        <ecNumber evidence="7">2.3.1.51</ecNumber>
    </recommendedName>
</protein>
<keyword evidence="8" id="KW-0812">Transmembrane</keyword>
<dbReference type="PANTHER" id="PTHR10434">
    <property type="entry name" value="1-ACYL-SN-GLYCEROL-3-PHOSPHATE ACYLTRANSFERASE"/>
    <property type="match status" value="1"/>
</dbReference>
<accession>K0B511</accession>
<dbReference type="AlphaFoldDB" id="K0B511"/>
<evidence type="ECO:0000256" key="3">
    <source>
        <dbReference type="ARBA" id="ARBA00022516"/>
    </source>
</evidence>
<dbReference type="Proteomes" id="UP000006094">
    <property type="component" value="Chromosome"/>
</dbReference>
<evidence type="ECO:0000256" key="6">
    <source>
        <dbReference type="ARBA" id="ARBA00023315"/>
    </source>
</evidence>
<evidence type="ECO:0000256" key="4">
    <source>
        <dbReference type="ARBA" id="ARBA00022679"/>
    </source>
</evidence>
<evidence type="ECO:0000313" key="10">
    <source>
        <dbReference type="EMBL" id="AFS79651.1"/>
    </source>
</evidence>
<dbReference type="EC" id="2.3.1.51" evidence="7"/>
<sequence>MIRTIIWFIYFWVSLILLTPSLLKVKSLEESGKIEDKDKLVYKKVRNWAISLIKLSGCEVKVIGEENIPKEGNVLFVSNHQGNFDIPILLGYIEKSKGFVAKKELEKLPMVNKWMKAINCVFMDRTNPRESIKAIKDGIEILKRGYSLVIFPEGTRSKDGSLGEFKPGGLKLATKSEVPIVPVTIKGSNKIMEKGSLIIKPAKVEVIISPVVQVDNQSKNDTKELTETVRNIISENINK</sequence>
<dbReference type="GO" id="GO:0016020">
    <property type="term" value="C:membrane"/>
    <property type="evidence" value="ECO:0007669"/>
    <property type="project" value="InterPro"/>
</dbReference>
<keyword evidence="4 7" id="KW-0808">Transferase</keyword>
<comment type="catalytic activity">
    <reaction evidence="7">
        <text>a 1-acyl-sn-glycero-3-phosphate + an acyl-CoA = a 1,2-diacyl-sn-glycero-3-phosphate + CoA</text>
        <dbReference type="Rhea" id="RHEA:19709"/>
        <dbReference type="ChEBI" id="CHEBI:57287"/>
        <dbReference type="ChEBI" id="CHEBI:57970"/>
        <dbReference type="ChEBI" id="CHEBI:58342"/>
        <dbReference type="ChEBI" id="CHEBI:58608"/>
        <dbReference type="EC" id="2.3.1.51"/>
    </reaction>
</comment>
<dbReference type="KEGG" id="cad:Curi_c26560"/>
<dbReference type="PANTHER" id="PTHR10434:SF64">
    <property type="entry name" value="1-ACYL-SN-GLYCEROL-3-PHOSPHATE ACYLTRANSFERASE-RELATED"/>
    <property type="match status" value="1"/>
</dbReference>